<dbReference type="AlphaFoldDB" id="A0AAD6CUF0"/>
<proteinExistence type="predicted"/>
<evidence type="ECO:0000313" key="2">
    <source>
        <dbReference type="EMBL" id="KAJ5552085.1"/>
    </source>
</evidence>
<evidence type="ECO:0000313" key="3">
    <source>
        <dbReference type="Proteomes" id="UP001220324"/>
    </source>
</evidence>
<comment type="caution">
    <text evidence="1">The sequence shown here is derived from an EMBL/GenBank/DDBJ whole genome shotgun (WGS) entry which is preliminary data.</text>
</comment>
<dbReference type="Proteomes" id="UP001220324">
    <property type="component" value="Unassembled WGS sequence"/>
</dbReference>
<protein>
    <submittedName>
        <fullName evidence="1">Uncharacterized protein</fullName>
    </submittedName>
</protein>
<reference evidence="1" key="2">
    <citation type="submission" date="2023-01" db="EMBL/GenBank/DDBJ databases">
        <authorList>
            <person name="Petersen C."/>
        </authorList>
    </citation>
    <scope>NUCLEOTIDE SEQUENCE</scope>
    <source>
        <strain evidence="1">IBT 35679</strain>
    </source>
</reference>
<evidence type="ECO:0000313" key="1">
    <source>
        <dbReference type="EMBL" id="KAJ5538939.1"/>
    </source>
</evidence>
<gene>
    <name evidence="2" type="ORF">N7494_001463</name>
    <name evidence="1" type="ORF">N7494_008418</name>
</gene>
<organism evidence="1 3">
    <name type="scientific">Penicillium frequentans</name>
    <dbReference type="NCBI Taxonomy" id="3151616"/>
    <lineage>
        <taxon>Eukaryota</taxon>
        <taxon>Fungi</taxon>
        <taxon>Dikarya</taxon>
        <taxon>Ascomycota</taxon>
        <taxon>Pezizomycotina</taxon>
        <taxon>Eurotiomycetes</taxon>
        <taxon>Eurotiomycetidae</taxon>
        <taxon>Eurotiales</taxon>
        <taxon>Aspergillaceae</taxon>
        <taxon>Penicillium</taxon>
    </lineage>
</organism>
<keyword evidence="3" id="KW-1185">Reference proteome</keyword>
<dbReference type="EMBL" id="JAQIZZ010000002">
    <property type="protein sequence ID" value="KAJ5552085.1"/>
    <property type="molecule type" value="Genomic_DNA"/>
</dbReference>
<sequence>MLSWPKDGYIRYPTPNSHGPKRQLRLFYHNATQWGHDNPHQSGEWRVRMDDQALIPSGLWDEDEDFYQTWYYNRYPHMREIIQQHYCISAILEG</sequence>
<name>A0AAD6CUF0_9EURO</name>
<accession>A0AAD6CUF0</accession>
<dbReference type="EMBL" id="JAQIZZ010000006">
    <property type="protein sequence ID" value="KAJ5538939.1"/>
    <property type="molecule type" value="Genomic_DNA"/>
</dbReference>
<reference evidence="1 3" key="1">
    <citation type="journal article" date="2023" name="IMA Fungus">
        <title>Comparative genomic study of the Penicillium genus elucidates a diverse pangenome and 15 lateral gene transfer events.</title>
        <authorList>
            <person name="Petersen C."/>
            <person name="Sorensen T."/>
            <person name="Nielsen M.R."/>
            <person name="Sondergaard T.E."/>
            <person name="Sorensen J.L."/>
            <person name="Fitzpatrick D.A."/>
            <person name="Frisvad J.C."/>
            <person name="Nielsen K.L."/>
        </authorList>
    </citation>
    <scope>NUCLEOTIDE SEQUENCE [LARGE SCALE GENOMIC DNA]</scope>
    <source>
        <strain evidence="1 3">IBT 35679</strain>
    </source>
</reference>